<dbReference type="EMBL" id="JRLV01000003">
    <property type="protein sequence ID" value="KGO83615.1"/>
    <property type="molecule type" value="Genomic_DNA"/>
</dbReference>
<dbReference type="PANTHER" id="PTHR47199">
    <property type="entry name" value="PHOTOSYSTEM II STABILITY/ASSEMBLY FACTOR HCF136, CHLOROPLASTIC"/>
    <property type="match status" value="1"/>
</dbReference>
<gene>
    <name evidence="1" type="ORF">Q763_03360</name>
</gene>
<dbReference type="eggNOG" id="COG4447">
    <property type="taxonomic scope" value="Bacteria"/>
</dbReference>
<protein>
    <submittedName>
        <fullName evidence="1">Oxidoreductase</fullName>
    </submittedName>
</protein>
<dbReference type="InterPro" id="IPR002860">
    <property type="entry name" value="BNR_rpt"/>
</dbReference>
<reference evidence="1 2" key="1">
    <citation type="submission" date="2013-09" db="EMBL/GenBank/DDBJ databases">
        <authorList>
            <person name="Zeng Z."/>
            <person name="Chen C."/>
        </authorList>
    </citation>
    <scope>NUCLEOTIDE SEQUENCE [LARGE SCALE GENOMIC DNA]</scope>
    <source>
        <strain evidence="1 2">F44-8</strain>
    </source>
</reference>
<dbReference type="Pfam" id="PF02012">
    <property type="entry name" value="BNR"/>
    <property type="match status" value="1"/>
</dbReference>
<keyword evidence="2" id="KW-1185">Reference proteome</keyword>
<dbReference type="InterPro" id="IPR015943">
    <property type="entry name" value="WD40/YVTN_repeat-like_dom_sf"/>
</dbReference>
<comment type="caution">
    <text evidence="1">The sequence shown here is derived from an EMBL/GenBank/DDBJ whole genome shotgun (WGS) entry which is preliminary data.</text>
</comment>
<evidence type="ECO:0000313" key="1">
    <source>
        <dbReference type="EMBL" id="KGO83615.1"/>
    </source>
</evidence>
<dbReference type="Proteomes" id="UP000030129">
    <property type="component" value="Unassembled WGS sequence"/>
</dbReference>
<sequence length="348" mass="38406">MRKSLLLIFTIAILSCKEEKKDFKASFTAVNVDTLLTDSISIRAIAIDNDKVWYSGSRGKYGYASLTGEKAFNGVIAFDNSLPEFRAIAQTDKNVFILNVATPAKLYKIDKESKTNTVVYTEEGEKVFYDSMQFFDNNNGIAMGDPTDYCLSVIVTRDGGNSWKKLSCNDLPEVEDGEAAFAASNTNIVVRGQKAWIVSGGKKSRVFYSDNMGESWKVYKTPIVQGTPTEGIYSVDFYDNEIGFAVGGDYTKAETNSGNKIITTKGGRKWKTIADGSGFGYASCVQFMPNSEGDELVACGATGMYYSFDRGATWKKILDDTDLHTLRFKDDKTIIAAGQNRIVRLTLK</sequence>
<name>A0A0A2M5M6_9FLAO</name>
<accession>A0A0A2M5M6</accession>
<dbReference type="SUPFAM" id="SSF110296">
    <property type="entry name" value="Oligoxyloglucan reducing end-specific cellobiohydrolase"/>
    <property type="match status" value="1"/>
</dbReference>
<organism evidence="1 2">
    <name type="scientific">Flavobacterium beibuense F44-8</name>
    <dbReference type="NCBI Taxonomy" id="1406840"/>
    <lineage>
        <taxon>Bacteria</taxon>
        <taxon>Pseudomonadati</taxon>
        <taxon>Bacteroidota</taxon>
        <taxon>Flavobacteriia</taxon>
        <taxon>Flavobacteriales</taxon>
        <taxon>Flavobacteriaceae</taxon>
        <taxon>Flavobacterium</taxon>
    </lineage>
</organism>
<evidence type="ECO:0000313" key="2">
    <source>
        <dbReference type="Proteomes" id="UP000030129"/>
    </source>
</evidence>
<proteinExistence type="predicted"/>
<dbReference type="Gene3D" id="2.130.10.10">
    <property type="entry name" value="YVTN repeat-like/Quinoprotein amine dehydrogenase"/>
    <property type="match status" value="1"/>
</dbReference>
<dbReference type="AlphaFoldDB" id="A0A0A2M5M6"/>
<dbReference type="RefSeq" id="WP_035131137.1">
    <property type="nucleotide sequence ID" value="NZ_JRLV01000003.1"/>
</dbReference>
<dbReference type="STRING" id="1406840.Q763_03360"/>
<dbReference type="PANTHER" id="PTHR47199:SF2">
    <property type="entry name" value="PHOTOSYSTEM II STABILITY_ASSEMBLY FACTOR HCF136, CHLOROPLASTIC"/>
    <property type="match status" value="1"/>
</dbReference>
<dbReference type="PROSITE" id="PS51257">
    <property type="entry name" value="PROKAR_LIPOPROTEIN"/>
    <property type="match status" value="1"/>
</dbReference>